<dbReference type="EMBL" id="JACGXA010000001">
    <property type="protein sequence ID" value="MBA8804756.1"/>
    <property type="molecule type" value="Genomic_DNA"/>
</dbReference>
<dbReference type="Pfam" id="PF19843">
    <property type="entry name" value="DUF6318"/>
    <property type="match status" value="1"/>
</dbReference>
<sequence>MHRSRTAFALGLTVPLLLVSACSGDPEPKVAPPTSPSTSISTSPSPSGPVEPVMPEAAKAHTAAGAEAFVKFFWDMANYAQATGKTDGLERLAAPTCQACAAATDFVNALYAKGGHIEGGVYSLMDLESKRLYYRDHVIFRETFRTHNTDQVVFEPGKKERKFPESTVDVVFTMDFGHSGWKVGVWQVPS</sequence>
<feature type="chain" id="PRO_5039182762" description="DUF6318 domain-containing protein" evidence="2">
    <location>
        <begin position="25"/>
        <end position="190"/>
    </location>
</feature>
<evidence type="ECO:0000259" key="3">
    <source>
        <dbReference type="Pfam" id="PF19843"/>
    </source>
</evidence>
<comment type="caution">
    <text evidence="4">The sequence shown here is derived from an EMBL/GenBank/DDBJ whole genome shotgun (WGS) entry which is preliminary data.</text>
</comment>
<organism evidence="4 5">
    <name type="scientific">Nocardioides ginsengisegetis</name>
    <dbReference type="NCBI Taxonomy" id="661491"/>
    <lineage>
        <taxon>Bacteria</taxon>
        <taxon>Bacillati</taxon>
        <taxon>Actinomycetota</taxon>
        <taxon>Actinomycetes</taxon>
        <taxon>Propionibacteriales</taxon>
        <taxon>Nocardioidaceae</taxon>
        <taxon>Nocardioides</taxon>
    </lineage>
</organism>
<keyword evidence="5" id="KW-1185">Reference proteome</keyword>
<dbReference type="InterPro" id="IPR046281">
    <property type="entry name" value="DUF6318"/>
</dbReference>
<reference evidence="4 5" key="1">
    <citation type="submission" date="2020-07" db="EMBL/GenBank/DDBJ databases">
        <title>Sequencing the genomes of 1000 actinobacteria strains.</title>
        <authorList>
            <person name="Klenk H.-P."/>
        </authorList>
    </citation>
    <scope>NUCLEOTIDE SEQUENCE [LARGE SCALE GENOMIC DNA]</scope>
    <source>
        <strain evidence="4 5">DSM 21349</strain>
    </source>
</reference>
<evidence type="ECO:0000313" key="4">
    <source>
        <dbReference type="EMBL" id="MBA8804756.1"/>
    </source>
</evidence>
<protein>
    <recommendedName>
        <fullName evidence="3">DUF6318 domain-containing protein</fullName>
    </recommendedName>
</protein>
<dbReference type="Proteomes" id="UP000580910">
    <property type="component" value="Unassembled WGS sequence"/>
</dbReference>
<accession>A0A7W3J1V7</accession>
<proteinExistence type="predicted"/>
<feature type="domain" description="DUF6318" evidence="3">
    <location>
        <begin position="51"/>
        <end position="183"/>
    </location>
</feature>
<name>A0A7W3J1V7_9ACTN</name>
<gene>
    <name evidence="4" type="ORF">FB382_003047</name>
</gene>
<keyword evidence="2" id="KW-0732">Signal</keyword>
<feature type="region of interest" description="Disordered" evidence="1">
    <location>
        <begin position="27"/>
        <end position="53"/>
    </location>
</feature>
<evidence type="ECO:0000256" key="2">
    <source>
        <dbReference type="SAM" id="SignalP"/>
    </source>
</evidence>
<dbReference type="RefSeq" id="WP_182540518.1">
    <property type="nucleotide sequence ID" value="NZ_JACGXA010000001.1"/>
</dbReference>
<feature type="signal peptide" evidence="2">
    <location>
        <begin position="1"/>
        <end position="24"/>
    </location>
</feature>
<dbReference type="AlphaFoldDB" id="A0A7W3J1V7"/>
<feature type="compositionally biased region" description="Low complexity" evidence="1">
    <location>
        <begin position="36"/>
        <end position="45"/>
    </location>
</feature>
<evidence type="ECO:0000313" key="5">
    <source>
        <dbReference type="Proteomes" id="UP000580910"/>
    </source>
</evidence>
<dbReference type="PROSITE" id="PS51257">
    <property type="entry name" value="PROKAR_LIPOPROTEIN"/>
    <property type="match status" value="1"/>
</dbReference>
<evidence type="ECO:0000256" key="1">
    <source>
        <dbReference type="SAM" id="MobiDB-lite"/>
    </source>
</evidence>